<name>B7K7I2_GLOC7</name>
<evidence type="ECO:0000313" key="2">
    <source>
        <dbReference type="EMBL" id="ACK69750.1"/>
    </source>
</evidence>
<evidence type="ECO:0000256" key="1">
    <source>
        <dbReference type="SAM" id="MobiDB-lite"/>
    </source>
</evidence>
<sequence>MNTDSDSKGEILSTDEASYSDQEVTRMNPESLTETLTPVESPSEEENKETVRIELPEPDAENITVLSHKLPNKPILPWNHYDSPWEDSETQPEEEEKDLSSSLESSHLDPPETSLNPHDTDLEIDEVE</sequence>
<dbReference type="EMBL" id="CP001291">
    <property type="protein sequence ID" value="ACK69750.1"/>
    <property type="molecule type" value="Genomic_DNA"/>
</dbReference>
<dbReference type="STRING" id="65393.PCC7424_1303"/>
<feature type="region of interest" description="Disordered" evidence="1">
    <location>
        <begin position="1"/>
        <end position="128"/>
    </location>
</feature>
<keyword evidence="3" id="KW-1185">Reference proteome</keyword>
<dbReference type="OrthoDB" id="574682at2"/>
<proteinExistence type="predicted"/>
<evidence type="ECO:0000313" key="3">
    <source>
        <dbReference type="Proteomes" id="UP000002384"/>
    </source>
</evidence>
<dbReference type="eggNOG" id="ENOG50321EE">
    <property type="taxonomic scope" value="Bacteria"/>
</dbReference>
<protein>
    <submittedName>
        <fullName evidence="2">Uncharacterized protein</fullName>
    </submittedName>
</protein>
<accession>B7K7I2</accession>
<dbReference type="HOGENOM" id="CLU_1871998_0_0_3"/>
<organism evidence="2 3">
    <name type="scientific">Gloeothece citriformis (strain PCC 7424)</name>
    <name type="common">Cyanothece sp. (strain PCC 7424)</name>
    <dbReference type="NCBI Taxonomy" id="65393"/>
    <lineage>
        <taxon>Bacteria</taxon>
        <taxon>Bacillati</taxon>
        <taxon>Cyanobacteriota</taxon>
        <taxon>Cyanophyceae</taxon>
        <taxon>Oscillatoriophycideae</taxon>
        <taxon>Chroococcales</taxon>
        <taxon>Aphanothecaceae</taxon>
        <taxon>Gloeothece</taxon>
        <taxon>Gloeothece citriformis</taxon>
    </lineage>
</organism>
<feature type="compositionally biased region" description="Polar residues" evidence="1">
    <location>
        <begin position="28"/>
        <end position="40"/>
    </location>
</feature>
<gene>
    <name evidence="2" type="ordered locus">PCC7424_1303</name>
</gene>
<dbReference type="Proteomes" id="UP000002384">
    <property type="component" value="Chromosome"/>
</dbReference>
<dbReference type="KEGG" id="cyc:PCC7424_1303"/>
<dbReference type="AlphaFoldDB" id="B7K7I2"/>
<reference evidence="3" key="1">
    <citation type="journal article" date="2011" name="MBio">
        <title>Novel metabolic attributes of the genus Cyanothece, comprising a group of unicellular nitrogen-fixing Cyanobacteria.</title>
        <authorList>
            <person name="Bandyopadhyay A."/>
            <person name="Elvitigala T."/>
            <person name="Welsh E."/>
            <person name="Stockel J."/>
            <person name="Liberton M."/>
            <person name="Min H."/>
            <person name="Sherman L.A."/>
            <person name="Pakrasi H.B."/>
        </authorList>
    </citation>
    <scope>NUCLEOTIDE SEQUENCE [LARGE SCALE GENOMIC DNA]</scope>
    <source>
        <strain evidence="3">PCC 7424</strain>
    </source>
</reference>
<feature type="compositionally biased region" description="Acidic residues" evidence="1">
    <location>
        <begin position="84"/>
        <end position="97"/>
    </location>
</feature>